<proteinExistence type="predicted"/>
<name>A0ABS3Z3U7_9BACT</name>
<reference evidence="1 2" key="1">
    <citation type="submission" date="2021-03" db="EMBL/GenBank/DDBJ databases">
        <title>Assistant Professor.</title>
        <authorList>
            <person name="Huq M.A."/>
        </authorList>
    </citation>
    <scope>NUCLEOTIDE SEQUENCE [LARGE SCALE GENOMIC DNA]</scope>
    <source>
        <strain evidence="1 2">MAH-29</strain>
    </source>
</reference>
<evidence type="ECO:0008006" key="3">
    <source>
        <dbReference type="Google" id="ProtNLM"/>
    </source>
</evidence>
<keyword evidence="2" id="KW-1185">Reference proteome</keyword>
<protein>
    <recommendedName>
        <fullName evidence="3">PTS sugar transporter subunit IIBC</fullName>
    </recommendedName>
</protein>
<accession>A0ABS3Z3U7</accession>
<gene>
    <name evidence="1" type="ORF">J7I42_31420</name>
</gene>
<organism evidence="1 2">
    <name type="scientific">Niastella soli</name>
    <dbReference type="NCBI Taxonomy" id="2821487"/>
    <lineage>
        <taxon>Bacteria</taxon>
        <taxon>Pseudomonadati</taxon>
        <taxon>Bacteroidota</taxon>
        <taxon>Chitinophagia</taxon>
        <taxon>Chitinophagales</taxon>
        <taxon>Chitinophagaceae</taxon>
        <taxon>Niastella</taxon>
    </lineage>
</organism>
<comment type="caution">
    <text evidence="1">The sequence shown here is derived from an EMBL/GenBank/DDBJ whole genome shotgun (WGS) entry which is preliminary data.</text>
</comment>
<dbReference type="EMBL" id="JAGHKO010000017">
    <property type="protein sequence ID" value="MBO9204842.1"/>
    <property type="molecule type" value="Genomic_DNA"/>
</dbReference>
<sequence>MKQLLYERSRDFSTRKVSVELAIRILNRNGIQVNKENAQIILDFLYRIAKTFKTQQKYDSCKPEPKKEIEPLDSALLLSPMH</sequence>
<dbReference type="Proteomes" id="UP000677244">
    <property type="component" value="Unassembled WGS sequence"/>
</dbReference>
<evidence type="ECO:0000313" key="1">
    <source>
        <dbReference type="EMBL" id="MBO9204842.1"/>
    </source>
</evidence>
<dbReference type="RefSeq" id="WP_209143819.1">
    <property type="nucleotide sequence ID" value="NZ_JAGHKO010000017.1"/>
</dbReference>
<evidence type="ECO:0000313" key="2">
    <source>
        <dbReference type="Proteomes" id="UP000677244"/>
    </source>
</evidence>